<dbReference type="SUPFAM" id="SSF53474">
    <property type="entry name" value="alpha/beta-Hydrolases"/>
    <property type="match status" value="1"/>
</dbReference>
<evidence type="ECO:0000313" key="3">
    <source>
        <dbReference type="Proteomes" id="UP001156601"/>
    </source>
</evidence>
<organism evidence="2 3">
    <name type="scientific">Agaribacter marinus</name>
    <dbReference type="NCBI Taxonomy" id="1431249"/>
    <lineage>
        <taxon>Bacteria</taxon>
        <taxon>Pseudomonadati</taxon>
        <taxon>Pseudomonadota</taxon>
        <taxon>Gammaproteobacteria</taxon>
        <taxon>Alteromonadales</taxon>
        <taxon>Alteromonadaceae</taxon>
        <taxon>Agaribacter</taxon>
    </lineage>
</organism>
<dbReference type="Proteomes" id="UP001156601">
    <property type="component" value="Unassembled WGS sequence"/>
</dbReference>
<feature type="signal peptide" evidence="1">
    <location>
        <begin position="1"/>
        <end position="20"/>
    </location>
</feature>
<evidence type="ECO:0000256" key="1">
    <source>
        <dbReference type="SAM" id="SignalP"/>
    </source>
</evidence>
<feature type="chain" id="PRO_5041303490" description="Alpha/beta hydrolase" evidence="1">
    <location>
        <begin position="21"/>
        <end position="224"/>
    </location>
</feature>
<comment type="caution">
    <text evidence="2">The sequence shown here is derived from an EMBL/GenBank/DDBJ whole genome shotgun (WGS) entry which is preliminary data.</text>
</comment>
<protein>
    <recommendedName>
        <fullName evidence="4">Alpha/beta hydrolase</fullName>
    </recommendedName>
</protein>
<proteinExistence type="predicted"/>
<dbReference type="RefSeq" id="WP_284219531.1">
    <property type="nucleotide sequence ID" value="NZ_BSOT01000020.1"/>
</dbReference>
<keyword evidence="3" id="KW-1185">Reference proteome</keyword>
<evidence type="ECO:0000313" key="2">
    <source>
        <dbReference type="EMBL" id="GLR73103.1"/>
    </source>
</evidence>
<dbReference type="AlphaFoldDB" id="A0AA37T6B7"/>
<sequence>MLKQKLACLICIIFPIPVFASAIYNTLPEEVSPDNKYIFYSHGYIVEGDDPKPKHPRWGVYDYPAILNALSATKATIVAEHRAANSDPFAHARKLKQQVLNLLKQNVPAKNITLVGFSRGGFITGVASSLLANDGINYVILAACTSGLANREEIQLHGHILSIYETSDSVGSCKGIVGRNPETVASFQEIAISTGKEHGAFYQPLTDWVEPLTSWIALSQEEKK</sequence>
<accession>A0AA37T6B7</accession>
<keyword evidence="1" id="KW-0732">Signal</keyword>
<gene>
    <name evidence="2" type="ORF">GCM10007852_40110</name>
</gene>
<reference evidence="2" key="2">
    <citation type="submission" date="2023-01" db="EMBL/GenBank/DDBJ databases">
        <title>Draft genome sequence of Agaribacter marinus strain NBRC 110023.</title>
        <authorList>
            <person name="Sun Q."/>
            <person name="Mori K."/>
        </authorList>
    </citation>
    <scope>NUCLEOTIDE SEQUENCE</scope>
    <source>
        <strain evidence="2">NBRC 110023</strain>
    </source>
</reference>
<evidence type="ECO:0008006" key="4">
    <source>
        <dbReference type="Google" id="ProtNLM"/>
    </source>
</evidence>
<dbReference type="InterPro" id="IPR029058">
    <property type="entry name" value="AB_hydrolase_fold"/>
</dbReference>
<dbReference type="EMBL" id="BSOT01000020">
    <property type="protein sequence ID" value="GLR73103.1"/>
    <property type="molecule type" value="Genomic_DNA"/>
</dbReference>
<name>A0AA37T6B7_9ALTE</name>
<reference evidence="2" key="1">
    <citation type="journal article" date="2014" name="Int. J. Syst. Evol. Microbiol.">
        <title>Complete genome sequence of Corynebacterium casei LMG S-19264T (=DSM 44701T), isolated from a smear-ripened cheese.</title>
        <authorList>
            <consortium name="US DOE Joint Genome Institute (JGI-PGF)"/>
            <person name="Walter F."/>
            <person name="Albersmeier A."/>
            <person name="Kalinowski J."/>
            <person name="Ruckert C."/>
        </authorList>
    </citation>
    <scope>NUCLEOTIDE SEQUENCE</scope>
    <source>
        <strain evidence="2">NBRC 110023</strain>
    </source>
</reference>
<dbReference type="Gene3D" id="3.40.50.1820">
    <property type="entry name" value="alpha/beta hydrolase"/>
    <property type="match status" value="1"/>
</dbReference>